<dbReference type="Pfam" id="PF07715">
    <property type="entry name" value="Plug"/>
    <property type="match status" value="1"/>
</dbReference>
<proteinExistence type="inferred from homology"/>
<keyword evidence="6 10" id="KW-0798">TonB box</keyword>
<sequence>MSKHLTSISLLFLANAAFSISYAQSSTPYKLDEIIVRSSNTVYDEHNLKSYVKSGSYSYLDQSDINKFRGSSVGDFLTGVPGVIAGNKRNSGALSVNIRGIANEGRVPVIVDNAMQSVPSWQGYAGSSSRTYLDPDLISNVEIEKGASMEADATGAIGGVIRMKTIDWKDIIPTDKDWGIRLRLGTMDNTVSPPAYYTKGGYQTRYIADCGKNAAGLCETQTYSPNANYSSKSPHFNSYNFSVAFAKKWEHGDVVLAYAKRKQGNYFVGRHGQLPEIKEHQKTSEDESFNYDVADVLKKLGKNSLSEITDQEKEANGITVYDYPTYKSITKEGITVGKIKFKENHSTLYRPGEEALNTSQNNRSFLAKTNLYYGNHRISLGYNRYHSEFGEIMPSILNFRAFGALQGEGTEIKVNSYNFGYHYNPNTPFVDFDLNTYYTHVDSSNFTPFLEEYGYSRSSRHAHFSDLKQWGLNLKNSTVFNLNSKPMKLNYSFSYSHELLDLPKDAQARVKEKGYPDDAIAPLYIRRGKRIEKSLFMNAHYPIFSLLKADIGLRYTDTTIQDYQPLVKFGDLDPTTGKNKTTFEYQQPIKINGFSPIAMLSLDLPQGIQFYLKHARAIKAPSLFQGTKGWSMQNTENNLDQLKPERTNNWEVGLNLFFENIANSENVAGFKLSYFQNNIRDYLTRTNTDNGTTQTINIYSAKFYGLESSAYFDMQKFYAKLATTYYTKVNFCLNQTECVTSIHRSNLNNQVPPKLTTHLTLGTRWLDNKLDIGGRYSYYSKRFVPVLSSMRFQNTSSIEWNPYSLVDLYANYQVTNNLKLSFNIDNLFNRYYLDTNNMGLNTAPGRTMRLGLDYKF</sequence>
<gene>
    <name evidence="14" type="ORF">ACFQ02_03490</name>
</gene>
<keyword evidence="4 9" id="KW-1134">Transmembrane beta strand</keyword>
<feature type="domain" description="TonB-dependent receptor plug" evidence="13">
    <location>
        <begin position="55"/>
        <end position="160"/>
    </location>
</feature>
<dbReference type="EMBL" id="JBHTJN010000008">
    <property type="protein sequence ID" value="MFD0965917.1"/>
    <property type="molecule type" value="Genomic_DNA"/>
</dbReference>
<dbReference type="Pfam" id="PF00593">
    <property type="entry name" value="TonB_dep_Rec_b-barrel"/>
    <property type="match status" value="1"/>
</dbReference>
<dbReference type="InterPro" id="IPR012910">
    <property type="entry name" value="Plug_dom"/>
</dbReference>
<keyword evidence="7 9" id="KW-0472">Membrane</keyword>
<dbReference type="SUPFAM" id="SSF56935">
    <property type="entry name" value="Porins"/>
    <property type="match status" value="1"/>
</dbReference>
<dbReference type="PANTHER" id="PTHR30069">
    <property type="entry name" value="TONB-DEPENDENT OUTER MEMBRANE RECEPTOR"/>
    <property type="match status" value="1"/>
</dbReference>
<feature type="chain" id="PRO_5046007809" evidence="11">
    <location>
        <begin position="24"/>
        <end position="856"/>
    </location>
</feature>
<evidence type="ECO:0000256" key="10">
    <source>
        <dbReference type="RuleBase" id="RU003357"/>
    </source>
</evidence>
<reference evidence="15" key="1">
    <citation type="journal article" date="2019" name="Int. J. Syst. Evol. Microbiol.">
        <title>The Global Catalogue of Microorganisms (GCM) 10K type strain sequencing project: providing services to taxonomists for standard genome sequencing and annotation.</title>
        <authorList>
            <consortium name="The Broad Institute Genomics Platform"/>
            <consortium name="The Broad Institute Genome Sequencing Center for Infectious Disease"/>
            <person name="Wu L."/>
            <person name="Ma J."/>
        </authorList>
    </citation>
    <scope>NUCLEOTIDE SEQUENCE [LARGE SCALE GENOMIC DNA]</scope>
    <source>
        <strain evidence="15">CCUG 61707</strain>
    </source>
</reference>
<evidence type="ECO:0000256" key="4">
    <source>
        <dbReference type="ARBA" id="ARBA00022452"/>
    </source>
</evidence>
<dbReference type="RefSeq" id="WP_380819398.1">
    <property type="nucleotide sequence ID" value="NZ_JBHTJN010000008.1"/>
</dbReference>
<dbReference type="InterPro" id="IPR000531">
    <property type="entry name" value="Beta-barrel_TonB"/>
</dbReference>
<evidence type="ECO:0000259" key="12">
    <source>
        <dbReference type="Pfam" id="PF00593"/>
    </source>
</evidence>
<evidence type="ECO:0000256" key="9">
    <source>
        <dbReference type="PROSITE-ProRule" id="PRU01360"/>
    </source>
</evidence>
<keyword evidence="14" id="KW-0675">Receptor</keyword>
<evidence type="ECO:0000256" key="7">
    <source>
        <dbReference type="ARBA" id="ARBA00023136"/>
    </source>
</evidence>
<evidence type="ECO:0000256" key="3">
    <source>
        <dbReference type="ARBA" id="ARBA00022448"/>
    </source>
</evidence>
<keyword evidence="3 9" id="KW-0813">Transport</keyword>
<evidence type="ECO:0000256" key="6">
    <source>
        <dbReference type="ARBA" id="ARBA00023077"/>
    </source>
</evidence>
<comment type="caution">
    <text evidence="14">The sequence shown here is derived from an EMBL/GenBank/DDBJ whole genome shotgun (WGS) entry which is preliminary data.</text>
</comment>
<dbReference type="InterPro" id="IPR036942">
    <property type="entry name" value="Beta-barrel_TonB_sf"/>
</dbReference>
<organism evidence="14 15">
    <name type="scientific">Seminibacterium arietis</name>
    <dbReference type="NCBI Taxonomy" id="1173502"/>
    <lineage>
        <taxon>Bacteria</taxon>
        <taxon>Pseudomonadati</taxon>
        <taxon>Pseudomonadota</taxon>
        <taxon>Gammaproteobacteria</taxon>
        <taxon>Pasteurellales</taxon>
        <taxon>Pasteurellaceae</taxon>
        <taxon>Seminibacterium</taxon>
    </lineage>
</organism>
<dbReference type="PROSITE" id="PS52016">
    <property type="entry name" value="TONB_DEPENDENT_REC_3"/>
    <property type="match status" value="1"/>
</dbReference>
<protein>
    <submittedName>
        <fullName evidence="14">TonB-dependent receptor domain-containing protein</fullName>
    </submittedName>
</protein>
<evidence type="ECO:0000256" key="11">
    <source>
        <dbReference type="SAM" id="SignalP"/>
    </source>
</evidence>
<evidence type="ECO:0000256" key="5">
    <source>
        <dbReference type="ARBA" id="ARBA00022692"/>
    </source>
</evidence>
<dbReference type="PANTHER" id="PTHR30069:SF41">
    <property type="entry name" value="HEME_HEMOPEXIN UTILIZATION PROTEIN C"/>
    <property type="match status" value="1"/>
</dbReference>
<evidence type="ECO:0000256" key="1">
    <source>
        <dbReference type="ARBA" id="ARBA00004571"/>
    </source>
</evidence>
<accession>A0ABW3I942</accession>
<keyword evidence="11" id="KW-0732">Signal</keyword>
<evidence type="ECO:0000313" key="14">
    <source>
        <dbReference type="EMBL" id="MFD0965917.1"/>
    </source>
</evidence>
<evidence type="ECO:0000256" key="2">
    <source>
        <dbReference type="ARBA" id="ARBA00009810"/>
    </source>
</evidence>
<name>A0ABW3I942_9PAST</name>
<evidence type="ECO:0000256" key="8">
    <source>
        <dbReference type="ARBA" id="ARBA00023237"/>
    </source>
</evidence>
<keyword evidence="8 9" id="KW-0998">Cell outer membrane</keyword>
<comment type="similarity">
    <text evidence="2 9 10">Belongs to the TonB-dependent receptor family.</text>
</comment>
<dbReference type="Proteomes" id="UP001596996">
    <property type="component" value="Unassembled WGS sequence"/>
</dbReference>
<keyword evidence="5 9" id="KW-0812">Transmembrane</keyword>
<evidence type="ECO:0000259" key="13">
    <source>
        <dbReference type="Pfam" id="PF07715"/>
    </source>
</evidence>
<dbReference type="InterPro" id="IPR039426">
    <property type="entry name" value="TonB-dep_rcpt-like"/>
</dbReference>
<dbReference type="Gene3D" id="2.40.170.20">
    <property type="entry name" value="TonB-dependent receptor, beta-barrel domain"/>
    <property type="match status" value="1"/>
</dbReference>
<keyword evidence="15" id="KW-1185">Reference proteome</keyword>
<dbReference type="InterPro" id="IPR037066">
    <property type="entry name" value="Plug_dom_sf"/>
</dbReference>
<comment type="subcellular location">
    <subcellularLocation>
        <location evidence="1 9">Cell outer membrane</location>
        <topology evidence="1 9">Multi-pass membrane protein</topology>
    </subcellularLocation>
</comment>
<feature type="signal peptide" evidence="11">
    <location>
        <begin position="1"/>
        <end position="23"/>
    </location>
</feature>
<feature type="domain" description="TonB-dependent receptor-like beta-barrel" evidence="12">
    <location>
        <begin position="359"/>
        <end position="827"/>
    </location>
</feature>
<evidence type="ECO:0000313" key="15">
    <source>
        <dbReference type="Proteomes" id="UP001596996"/>
    </source>
</evidence>
<dbReference type="Gene3D" id="2.170.130.10">
    <property type="entry name" value="TonB-dependent receptor, plug domain"/>
    <property type="match status" value="1"/>
</dbReference>